<keyword evidence="2" id="KW-1185">Reference proteome</keyword>
<dbReference type="Proteomes" id="UP001058074">
    <property type="component" value="Unassembled WGS sequence"/>
</dbReference>
<evidence type="ECO:0000313" key="2">
    <source>
        <dbReference type="Proteomes" id="UP001058074"/>
    </source>
</evidence>
<proteinExistence type="predicted"/>
<comment type="caution">
    <text evidence="1">The sequence shown here is derived from an EMBL/GenBank/DDBJ whole genome shotgun (WGS) entry which is preliminary data.</text>
</comment>
<sequence length="881" mass="97049">MKIKNIIKVYKRDWQSIIKNPVAIIIILGICVIPSLYAWVNIEACWNTYENTSTIPVAVVNNDKQVNFNGKNINIGRDVVNNLKKNNKIGWTFVNSKQANLGLVDGTYYAMIEIPENFSSNFLSVTTDKPKKPQIIYKVDTKANPVAGKITEVAKNTLVQQITSNFVATVNETIFSSLNTVGKDVDKNKQNIIKLKDSVIAVNNNMDFITSALQSLNTNSSNFGLFLSDIKATMPSVDTGLNSISEKNANNAAIIKSTQDMMNKSLDNISVNLNTAQSSNDRIGTLFSSLNNYIATANSTKINSVIPEINTEINALNNSIGVTIDYLQECNSIDFNTDISKTIEKLKSLQTSLNNIKTQLTEIQTKLKESSKSVDDMYGYLHDDIVKLKNLIESTKQGISSSISVLQDYNKTLNNPGITQLINAMTTLQTSLTELENSLDNTQQQLSDSKDKLKENISALSDSITKINQEIDSVNNLIDSSISFMQKVSSANTTNKAQVSNIIASLKSIQTSLMDEKSQFSSIQQQLSGTNQITKTIADSINRDISNVHSQLTSVLSQYNSGVKDSLNAMNRNLLTSTEDASALIGSAKDLNSEIERLINTSLDGTNLATKFSGDLNSKLVEFKEVIKLLSEKLQTTNNNDIIKIISILESNPKFVGDFMSNPFEIDDQSINVIPNYGSSMAPIYTVLALWVGCLILNSILKTDVGYFEGIEKLTLREKHFGKMMIYSTLAMIQGLIVSLGDKLLLHVYTVNAPLMIIFAVFSSLVFSIITFTLVSTLGNVGKALSIIYMILQLAGSGGTYPIQVDPDIFRVLQPLFPFTYSVGGFREAIAGPLPTSVALDFVALAVFAFIFLLCGFFFKEPLYKRVHKFEVKFKESGVGE</sequence>
<dbReference type="EMBL" id="BROD01000001">
    <property type="protein sequence ID" value="GKX68020.1"/>
    <property type="molecule type" value="Genomic_DNA"/>
</dbReference>
<accession>A0ACB5RG07</accession>
<protein>
    <submittedName>
        <fullName evidence="1">Uncharacterized protein</fullName>
    </submittedName>
</protein>
<reference evidence="1" key="1">
    <citation type="journal article" date="2025" name="Int. J. Syst. Evol. Microbiol.">
        <title>Inconstantimicrobium mannanitabidum sp. nov., a novel member of the family Clostridiaceae isolated from anoxic soil under the treatment of reductive soil disinfestation.</title>
        <authorList>
            <person name="Ueki A."/>
            <person name="Tonouchi A."/>
            <person name="Honma S."/>
            <person name="Kaku N."/>
            <person name="Ueki K."/>
        </authorList>
    </citation>
    <scope>NUCLEOTIDE SEQUENCE</scope>
    <source>
        <strain evidence="1">TW13</strain>
    </source>
</reference>
<gene>
    <name evidence="1" type="ORF">rsdtw13_32780</name>
</gene>
<evidence type="ECO:0000313" key="1">
    <source>
        <dbReference type="EMBL" id="GKX68020.1"/>
    </source>
</evidence>
<name>A0ACB5RG07_9CLOT</name>
<organism evidence="1 2">
    <name type="scientific">Inconstantimicrobium mannanitabidum</name>
    <dbReference type="NCBI Taxonomy" id="1604901"/>
    <lineage>
        <taxon>Bacteria</taxon>
        <taxon>Bacillati</taxon>
        <taxon>Bacillota</taxon>
        <taxon>Clostridia</taxon>
        <taxon>Eubacteriales</taxon>
        <taxon>Clostridiaceae</taxon>
        <taxon>Inconstantimicrobium</taxon>
    </lineage>
</organism>